<dbReference type="SFLD" id="SFLDG01129">
    <property type="entry name" value="C1.5:_HAD__Beta-PGM__Phosphata"/>
    <property type="match status" value="1"/>
</dbReference>
<dbReference type="Gene3D" id="3.40.50.1000">
    <property type="entry name" value="HAD superfamily/HAD-like"/>
    <property type="match status" value="1"/>
</dbReference>
<dbReference type="Proteomes" id="UP000184774">
    <property type="component" value="Unassembled WGS sequence"/>
</dbReference>
<dbReference type="Gene3D" id="1.10.150.240">
    <property type="entry name" value="Putative phosphatase, domain 2"/>
    <property type="match status" value="1"/>
</dbReference>
<dbReference type="InterPro" id="IPR006439">
    <property type="entry name" value="HAD-SF_hydro_IA"/>
</dbReference>
<reference evidence="1 2" key="1">
    <citation type="submission" date="2016-12" db="EMBL/GenBank/DDBJ databases">
        <authorList>
            <person name="Song W.-J."/>
            <person name="Kurnit D.M."/>
        </authorList>
    </citation>
    <scope>NUCLEOTIDE SEQUENCE [LARGE SCALE GENOMIC DNA]</scope>
    <source>
        <strain evidence="1 2">CECT 9026</strain>
    </source>
</reference>
<dbReference type="AlphaFoldDB" id="A0A1N6M235"/>
<dbReference type="NCBIfam" id="TIGR01549">
    <property type="entry name" value="HAD-SF-IA-v1"/>
    <property type="match status" value="1"/>
</dbReference>
<dbReference type="EMBL" id="FSSB01000009">
    <property type="protein sequence ID" value="SIO93472.1"/>
    <property type="molecule type" value="Genomic_DNA"/>
</dbReference>
<organism evidence="1 2">
    <name type="scientific">Vibrio spartinae</name>
    <dbReference type="NCBI Taxonomy" id="1918945"/>
    <lineage>
        <taxon>Bacteria</taxon>
        <taxon>Pseudomonadati</taxon>
        <taxon>Pseudomonadota</taxon>
        <taxon>Gammaproteobacteria</taxon>
        <taxon>Vibrionales</taxon>
        <taxon>Vibrionaceae</taxon>
        <taxon>Vibrio</taxon>
    </lineage>
</organism>
<dbReference type="SUPFAM" id="SSF56784">
    <property type="entry name" value="HAD-like"/>
    <property type="match status" value="1"/>
</dbReference>
<gene>
    <name evidence="1" type="primary">yfnB</name>
    <name evidence="1" type="ORF">VSP9026_01140</name>
</gene>
<dbReference type="PANTHER" id="PTHR47478">
    <property type="match status" value="1"/>
</dbReference>
<dbReference type="InterPro" id="IPR036412">
    <property type="entry name" value="HAD-like_sf"/>
</dbReference>
<dbReference type="InterPro" id="IPR023198">
    <property type="entry name" value="PGP-like_dom2"/>
</dbReference>
<protein>
    <submittedName>
        <fullName evidence="1">Putative HAD-hydrolase YfnB</fullName>
        <ecNumber evidence="1">3.-.-.-</ecNumber>
    </submittedName>
</protein>
<name>A0A1N6M235_9VIBR</name>
<dbReference type="Pfam" id="PF13419">
    <property type="entry name" value="HAD_2"/>
    <property type="match status" value="1"/>
</dbReference>
<dbReference type="InterPro" id="IPR052550">
    <property type="entry name" value="Pyrimidine_5'-ntase_YjjG"/>
</dbReference>
<dbReference type="InterPro" id="IPR023214">
    <property type="entry name" value="HAD_sf"/>
</dbReference>
<evidence type="ECO:0000313" key="1">
    <source>
        <dbReference type="EMBL" id="SIO93472.1"/>
    </source>
</evidence>
<dbReference type="GO" id="GO:0016787">
    <property type="term" value="F:hydrolase activity"/>
    <property type="evidence" value="ECO:0007669"/>
    <property type="project" value="UniProtKB-KW"/>
</dbReference>
<dbReference type="EC" id="3.-.-.-" evidence="1"/>
<dbReference type="OrthoDB" id="6196267at2"/>
<accession>A0A1N6M235</accession>
<evidence type="ECO:0000313" key="2">
    <source>
        <dbReference type="Proteomes" id="UP000184774"/>
    </source>
</evidence>
<sequence length="222" mass="26128">MTIKKLIFDLDDTLINHSFAEKRTLIDIFQSNNNSDLSFEEFVTKTKVRSSDLWSHFEQGKLNIDSVLNLRSEYVSQLIHLPFNETHKLYIDCYLNNSHTYSGSDHLLETLRESYSLSLCTNGKEEIQVAKMKKNNMHHFFDSFYYGTEYPFNKPNRYLFEKILRNESLKANEVIMIGDSLKNDILTPQNLGMKTIYIDRNKFFSDGKLKWKNIVQEVEKLA</sequence>
<dbReference type="SFLD" id="SFLDS00003">
    <property type="entry name" value="Haloacid_Dehalogenase"/>
    <property type="match status" value="1"/>
</dbReference>
<dbReference type="InterPro" id="IPR041492">
    <property type="entry name" value="HAD_2"/>
</dbReference>
<proteinExistence type="predicted"/>
<keyword evidence="1" id="KW-0378">Hydrolase</keyword>
<dbReference type="PANTHER" id="PTHR47478:SF1">
    <property type="entry name" value="PYRIMIDINE 5'-NUCLEOTIDASE YJJG"/>
    <property type="match status" value="1"/>
</dbReference>
<dbReference type="RefSeq" id="WP_074372068.1">
    <property type="nucleotide sequence ID" value="NZ_AP024907.1"/>
</dbReference>